<dbReference type="Proteomes" id="UP001642464">
    <property type="component" value="Unassembled WGS sequence"/>
</dbReference>
<keyword evidence="3" id="KW-1185">Reference proteome</keyword>
<protein>
    <recommendedName>
        <fullName evidence="4">Sulfotransferase</fullName>
    </recommendedName>
</protein>
<sequence>MARSGSARVWTCLAAAAATTTMLVTTVIMLSRTGFVCESLRGGEKKLRVPRCKFPLVVHVGPHKTGTTSFQRFLWMHAKWLQKEHGIFVAANNSRKEAAHIASTISKQFGGSFNPKYANSTKMAELFQVIDSMPKNCPVILSSEEFSRWHTAEWNYFKSQPAIQKRCLSMVVTHRQTWSFQASIWNQQNKQLTMQQPFLITVLREKDSYTGFQFEILDVLESVSDVVDAVSYEYLREANYSLATFVVCNATKRLEGTEWESCKMGVDLRVQRNINPFEPPTAFDVVRLAYGLYTRQKALNSTCMRSQFTLATYQNLAVSRVAEQMPTQCGNFPKEYVDELYYNRTGVLRPSRHTSEICFVDERSLELKHWELLSTLLPQGCQITTTE</sequence>
<evidence type="ECO:0008006" key="4">
    <source>
        <dbReference type="Google" id="ProtNLM"/>
    </source>
</evidence>
<gene>
    <name evidence="2" type="ORF">SCF082_LOCUS11325</name>
</gene>
<dbReference type="EMBL" id="CAXAMM010006688">
    <property type="protein sequence ID" value="CAK9011977.1"/>
    <property type="molecule type" value="Genomic_DNA"/>
</dbReference>
<evidence type="ECO:0000313" key="3">
    <source>
        <dbReference type="Proteomes" id="UP001642464"/>
    </source>
</evidence>
<feature type="transmembrane region" description="Helical" evidence="1">
    <location>
        <begin position="12"/>
        <end position="31"/>
    </location>
</feature>
<reference evidence="2 3" key="1">
    <citation type="submission" date="2024-02" db="EMBL/GenBank/DDBJ databases">
        <authorList>
            <person name="Chen Y."/>
            <person name="Shah S."/>
            <person name="Dougan E. K."/>
            <person name="Thang M."/>
            <person name="Chan C."/>
        </authorList>
    </citation>
    <scope>NUCLEOTIDE SEQUENCE [LARGE SCALE GENOMIC DNA]</scope>
</reference>
<organism evidence="2 3">
    <name type="scientific">Durusdinium trenchii</name>
    <dbReference type="NCBI Taxonomy" id="1381693"/>
    <lineage>
        <taxon>Eukaryota</taxon>
        <taxon>Sar</taxon>
        <taxon>Alveolata</taxon>
        <taxon>Dinophyceae</taxon>
        <taxon>Suessiales</taxon>
        <taxon>Symbiodiniaceae</taxon>
        <taxon>Durusdinium</taxon>
    </lineage>
</organism>
<proteinExistence type="predicted"/>
<comment type="caution">
    <text evidence="2">The sequence shown here is derived from an EMBL/GenBank/DDBJ whole genome shotgun (WGS) entry which is preliminary data.</text>
</comment>
<keyword evidence="1" id="KW-0472">Membrane</keyword>
<keyword evidence="1" id="KW-0812">Transmembrane</keyword>
<evidence type="ECO:0000256" key="1">
    <source>
        <dbReference type="SAM" id="Phobius"/>
    </source>
</evidence>
<dbReference type="SUPFAM" id="SSF52540">
    <property type="entry name" value="P-loop containing nucleoside triphosphate hydrolases"/>
    <property type="match status" value="1"/>
</dbReference>
<name>A0ABP0JCN7_9DINO</name>
<evidence type="ECO:0000313" key="2">
    <source>
        <dbReference type="EMBL" id="CAK9011977.1"/>
    </source>
</evidence>
<dbReference type="InterPro" id="IPR027417">
    <property type="entry name" value="P-loop_NTPase"/>
</dbReference>
<keyword evidence="1" id="KW-1133">Transmembrane helix</keyword>
<accession>A0ABP0JCN7</accession>